<feature type="chain" id="PRO_5047501149" evidence="1">
    <location>
        <begin position="30"/>
        <end position="91"/>
    </location>
</feature>
<keyword evidence="3" id="KW-1185">Reference proteome</keyword>
<sequence>MPSRPRRRALLVTALSAAALVAAPTSATAAPLPWDVTTSSAVHPLTWSVTVPGSGHTAVEVTSAYQVGTGQCDPVRITLRGYGRVYHPGMP</sequence>
<organism evidence="2 3">
    <name type="scientific">Saccharothrix lopnurensis</name>
    <dbReference type="NCBI Taxonomy" id="1670621"/>
    <lineage>
        <taxon>Bacteria</taxon>
        <taxon>Bacillati</taxon>
        <taxon>Actinomycetota</taxon>
        <taxon>Actinomycetes</taxon>
        <taxon>Pseudonocardiales</taxon>
        <taxon>Pseudonocardiaceae</taxon>
        <taxon>Saccharothrix</taxon>
    </lineage>
</organism>
<evidence type="ECO:0000313" key="2">
    <source>
        <dbReference type="EMBL" id="MFC6089708.1"/>
    </source>
</evidence>
<dbReference type="Proteomes" id="UP001596220">
    <property type="component" value="Unassembled WGS sequence"/>
</dbReference>
<protein>
    <submittedName>
        <fullName evidence="2">Uncharacterized protein</fullName>
    </submittedName>
</protein>
<gene>
    <name evidence="2" type="ORF">ACFP3R_10535</name>
</gene>
<accession>A0ABW1P2D5</accession>
<reference evidence="3" key="1">
    <citation type="journal article" date="2019" name="Int. J. Syst. Evol. Microbiol.">
        <title>The Global Catalogue of Microorganisms (GCM) 10K type strain sequencing project: providing services to taxonomists for standard genome sequencing and annotation.</title>
        <authorList>
            <consortium name="The Broad Institute Genomics Platform"/>
            <consortium name="The Broad Institute Genome Sequencing Center for Infectious Disease"/>
            <person name="Wu L."/>
            <person name="Ma J."/>
        </authorList>
    </citation>
    <scope>NUCLEOTIDE SEQUENCE [LARGE SCALE GENOMIC DNA]</scope>
    <source>
        <strain evidence="3">CGMCC 4.7246</strain>
    </source>
</reference>
<dbReference type="PROSITE" id="PS51318">
    <property type="entry name" value="TAT"/>
    <property type="match status" value="1"/>
</dbReference>
<proteinExistence type="predicted"/>
<evidence type="ECO:0000313" key="3">
    <source>
        <dbReference type="Proteomes" id="UP001596220"/>
    </source>
</evidence>
<feature type="signal peptide" evidence="1">
    <location>
        <begin position="1"/>
        <end position="29"/>
    </location>
</feature>
<name>A0ABW1P2D5_9PSEU</name>
<evidence type="ECO:0000256" key="1">
    <source>
        <dbReference type="SAM" id="SignalP"/>
    </source>
</evidence>
<dbReference type="InterPro" id="IPR006311">
    <property type="entry name" value="TAT_signal"/>
</dbReference>
<keyword evidence="1" id="KW-0732">Signal</keyword>
<comment type="caution">
    <text evidence="2">The sequence shown here is derived from an EMBL/GenBank/DDBJ whole genome shotgun (WGS) entry which is preliminary data.</text>
</comment>
<dbReference type="EMBL" id="JBHSQO010000008">
    <property type="protein sequence ID" value="MFC6089708.1"/>
    <property type="molecule type" value="Genomic_DNA"/>
</dbReference>
<dbReference type="RefSeq" id="WP_380635072.1">
    <property type="nucleotide sequence ID" value="NZ_JBHSQO010000008.1"/>
</dbReference>